<protein>
    <submittedName>
        <fullName evidence="11">Type II protein secretion system GspDSCFGHIJKLMEO, subunit M</fullName>
    </submittedName>
</protein>
<keyword evidence="13" id="KW-1185">Reference proteome</keyword>
<evidence type="ECO:0000256" key="1">
    <source>
        <dbReference type="ARBA" id="ARBA00004377"/>
    </source>
</evidence>
<dbReference type="Gene3D" id="3.30.1360.100">
    <property type="entry name" value="General secretion pathway protein M, EpsM"/>
    <property type="match status" value="1"/>
</dbReference>
<dbReference type="GO" id="GO:0005886">
    <property type="term" value="C:plasma membrane"/>
    <property type="evidence" value="ECO:0007669"/>
    <property type="project" value="UniProtKB-SubCell"/>
</dbReference>
<evidence type="ECO:0000256" key="4">
    <source>
        <dbReference type="ARBA" id="ARBA00022475"/>
    </source>
</evidence>
<evidence type="ECO:0000313" key="12">
    <source>
        <dbReference type="EMBL" id="OOY35679.1"/>
    </source>
</evidence>
<dbReference type="GO" id="GO:0015628">
    <property type="term" value="P:protein secretion by the type II secretion system"/>
    <property type="evidence" value="ECO:0007669"/>
    <property type="project" value="InterPro"/>
</dbReference>
<comment type="caution">
    <text evidence="11">The sequence shown here is derived from an EMBL/GenBank/DDBJ whole genome shotgun (WGS) entry which is preliminary data.</text>
</comment>
<dbReference type="STRING" id="2340.JV46_18970"/>
<dbReference type="GeneID" id="86990921"/>
<reference evidence="12 14" key="2">
    <citation type="submission" date="2016-11" db="EMBL/GenBank/DDBJ databases">
        <title>Mixed transmission modes and dynamic genome evolution in an obligate animal-bacterial symbiosis.</title>
        <authorList>
            <person name="Russell S.L."/>
            <person name="Corbett-Detig R.B."/>
            <person name="Cavanaugh C.M."/>
        </authorList>
    </citation>
    <scope>NUCLEOTIDE SEQUENCE [LARGE SCALE GENOMIC DNA]</scope>
    <source>
        <strain evidence="12">MA-KB16</strain>
    </source>
</reference>
<keyword evidence="5" id="KW-0997">Cell inner membrane</keyword>
<dbReference type="EMBL" id="MPNX01000003">
    <property type="protein sequence ID" value="OOY35679.1"/>
    <property type="molecule type" value="Genomic_DNA"/>
</dbReference>
<proteinExistence type="inferred from homology"/>
<dbReference type="Proteomes" id="UP000190962">
    <property type="component" value="Unassembled WGS sequence"/>
</dbReference>
<dbReference type="SUPFAM" id="SSF103054">
    <property type="entry name" value="General secretion pathway protein M, EpsM"/>
    <property type="match status" value="1"/>
</dbReference>
<dbReference type="OrthoDB" id="6624834at2"/>
<dbReference type="InterPro" id="IPR023229">
    <property type="entry name" value="T2SS_M_periplasmic_sf"/>
</dbReference>
<keyword evidence="9 10" id="KW-0472">Membrane</keyword>
<sequence length="161" mass="17967">MNIREWFAQRTQQEQLLITIASVFLILFLFYLLLLRPQAQHKSELQANIDSRTSMVNWMAGASAEIRALQAGHGNRNRNDGRTLIARVSSVLKEKSIVPSGMQPEGQKRLRVTIDSVAFTVLMERLGKLYGDYGVSVEQATIRPVDGATGIVSARLTLSRP</sequence>
<evidence type="ECO:0000256" key="10">
    <source>
        <dbReference type="SAM" id="Phobius"/>
    </source>
</evidence>
<dbReference type="eggNOG" id="COG3149">
    <property type="taxonomic scope" value="Bacteria"/>
</dbReference>
<keyword evidence="4" id="KW-1003">Cell membrane</keyword>
<keyword evidence="6 10" id="KW-0812">Transmembrane</keyword>
<dbReference type="GO" id="GO:0015627">
    <property type="term" value="C:type II protein secretion system complex"/>
    <property type="evidence" value="ECO:0007669"/>
    <property type="project" value="InterPro"/>
</dbReference>
<evidence type="ECO:0000256" key="3">
    <source>
        <dbReference type="ARBA" id="ARBA00022448"/>
    </source>
</evidence>
<accession>A0A0B0H690</accession>
<dbReference type="InterPro" id="IPR007690">
    <property type="entry name" value="T2SS_GspM"/>
</dbReference>
<keyword evidence="3" id="KW-0813">Transport</keyword>
<evidence type="ECO:0000313" key="13">
    <source>
        <dbReference type="Proteomes" id="UP000030856"/>
    </source>
</evidence>
<evidence type="ECO:0000256" key="6">
    <source>
        <dbReference type="ARBA" id="ARBA00022692"/>
    </source>
</evidence>
<evidence type="ECO:0000256" key="7">
    <source>
        <dbReference type="ARBA" id="ARBA00022927"/>
    </source>
</evidence>
<evidence type="ECO:0000313" key="14">
    <source>
        <dbReference type="Proteomes" id="UP000190962"/>
    </source>
</evidence>
<feature type="transmembrane region" description="Helical" evidence="10">
    <location>
        <begin position="16"/>
        <end position="35"/>
    </location>
</feature>
<evidence type="ECO:0000313" key="11">
    <source>
        <dbReference type="EMBL" id="KHF25723.1"/>
    </source>
</evidence>
<keyword evidence="8 10" id="KW-1133">Transmembrane helix</keyword>
<evidence type="ECO:0000256" key="9">
    <source>
        <dbReference type="ARBA" id="ARBA00023136"/>
    </source>
</evidence>
<evidence type="ECO:0000256" key="5">
    <source>
        <dbReference type="ARBA" id="ARBA00022519"/>
    </source>
</evidence>
<organism evidence="11 13">
    <name type="scientific">Solemya velum gill symbiont</name>
    <dbReference type="NCBI Taxonomy" id="2340"/>
    <lineage>
        <taxon>Bacteria</taxon>
        <taxon>Pseudomonadati</taxon>
        <taxon>Pseudomonadota</taxon>
        <taxon>Gammaproteobacteria</taxon>
        <taxon>sulfur-oxidizing symbionts</taxon>
    </lineage>
</organism>
<dbReference type="Pfam" id="PF04612">
    <property type="entry name" value="T2SSM"/>
    <property type="match status" value="1"/>
</dbReference>
<comment type="subcellular location">
    <subcellularLocation>
        <location evidence="1">Cell inner membrane</location>
        <topology evidence="1">Single-pass membrane protein</topology>
    </subcellularLocation>
</comment>
<comment type="similarity">
    <text evidence="2">Belongs to the GSP M family.</text>
</comment>
<dbReference type="AlphaFoldDB" id="A0A0B0H690"/>
<evidence type="ECO:0000256" key="2">
    <source>
        <dbReference type="ARBA" id="ARBA00010637"/>
    </source>
</evidence>
<gene>
    <name evidence="11" type="primary">gspM</name>
    <name evidence="12" type="ORF">BOV88_03285</name>
    <name evidence="11" type="ORF">JV46_18970</name>
</gene>
<keyword evidence="7" id="KW-0653">Protein transport</keyword>
<dbReference type="EMBL" id="JRAA01000001">
    <property type="protein sequence ID" value="KHF25723.1"/>
    <property type="molecule type" value="Genomic_DNA"/>
</dbReference>
<reference evidence="11 13" key="1">
    <citation type="journal article" date="2014" name="BMC Genomics">
        <title>The genome of the intracellular bacterium of the coastal bivalve, Solemya velum: a blueprint for thriving in and out of symbiosis.</title>
        <authorList>
            <person name="Dmytrenko O."/>
            <person name="Russell S.L."/>
            <person name="Loo W.T."/>
            <person name="Fontanez K.M."/>
            <person name="Liao L."/>
            <person name="Roeselers G."/>
            <person name="Sharma R."/>
            <person name="Stewart F.J."/>
            <person name="Newton I.L."/>
            <person name="Woyke T."/>
            <person name="Wu D."/>
            <person name="Lang J.M."/>
            <person name="Eisen J.A."/>
            <person name="Cavanaugh C.M."/>
        </authorList>
    </citation>
    <scope>NUCLEOTIDE SEQUENCE [LARGE SCALE GENOMIC DNA]</scope>
    <source>
        <strain evidence="11 13">WH</strain>
    </source>
</reference>
<evidence type="ECO:0000256" key="8">
    <source>
        <dbReference type="ARBA" id="ARBA00022989"/>
    </source>
</evidence>
<name>A0A0B0H690_SOVGS</name>
<dbReference type="Proteomes" id="UP000030856">
    <property type="component" value="Unassembled WGS sequence"/>
</dbReference>
<dbReference type="RefSeq" id="WP_043115398.1">
    <property type="nucleotide sequence ID" value="NZ_JRAA01000001.1"/>
</dbReference>